<feature type="compositionally biased region" description="Polar residues" evidence="1">
    <location>
        <begin position="1"/>
        <end position="12"/>
    </location>
</feature>
<name>A0A1F4RN50_UNCSA</name>
<comment type="caution">
    <text evidence="2">The sequence shown here is derived from an EMBL/GenBank/DDBJ whole genome shotgun (WGS) entry which is preliminary data.</text>
</comment>
<sequence>MTHSNFNYNSDANKPAKPIAKKRSFGDVASSDNYQRFLEYLENTGNTRSFRKQIMENKFIDPTIGEKRIIH</sequence>
<organism evidence="2 3">
    <name type="scientific">candidate division WOR-1 bacterium RIFCSPLOWO2_12_FULL_45_9</name>
    <dbReference type="NCBI Taxonomy" id="1802568"/>
    <lineage>
        <taxon>Bacteria</taxon>
        <taxon>Bacillati</taxon>
        <taxon>Saganbacteria</taxon>
    </lineage>
</organism>
<dbReference type="Proteomes" id="UP000179095">
    <property type="component" value="Unassembled WGS sequence"/>
</dbReference>
<dbReference type="STRING" id="1802568.A3F86_06365"/>
<reference evidence="2 3" key="1">
    <citation type="journal article" date="2016" name="Nat. Commun.">
        <title>Thousands of microbial genomes shed light on interconnected biogeochemical processes in an aquifer system.</title>
        <authorList>
            <person name="Anantharaman K."/>
            <person name="Brown C.T."/>
            <person name="Hug L.A."/>
            <person name="Sharon I."/>
            <person name="Castelle C.J."/>
            <person name="Probst A.J."/>
            <person name="Thomas B.C."/>
            <person name="Singh A."/>
            <person name="Wilkins M.J."/>
            <person name="Karaoz U."/>
            <person name="Brodie E.L."/>
            <person name="Williams K.H."/>
            <person name="Hubbard S.S."/>
            <person name="Banfield J.F."/>
        </authorList>
    </citation>
    <scope>NUCLEOTIDE SEQUENCE [LARGE SCALE GENOMIC DNA]</scope>
</reference>
<evidence type="ECO:0000256" key="1">
    <source>
        <dbReference type="SAM" id="MobiDB-lite"/>
    </source>
</evidence>
<gene>
    <name evidence="2" type="ORF">A3F86_06365</name>
</gene>
<proteinExistence type="predicted"/>
<dbReference type="EMBL" id="METQ01000021">
    <property type="protein sequence ID" value="OGC09600.1"/>
    <property type="molecule type" value="Genomic_DNA"/>
</dbReference>
<evidence type="ECO:0000313" key="2">
    <source>
        <dbReference type="EMBL" id="OGC09600.1"/>
    </source>
</evidence>
<evidence type="ECO:0000313" key="3">
    <source>
        <dbReference type="Proteomes" id="UP000179095"/>
    </source>
</evidence>
<accession>A0A1F4RN50</accession>
<protein>
    <submittedName>
        <fullName evidence="2">Uncharacterized protein</fullName>
    </submittedName>
</protein>
<dbReference type="AlphaFoldDB" id="A0A1F4RN50"/>
<feature type="region of interest" description="Disordered" evidence="1">
    <location>
        <begin position="1"/>
        <end position="23"/>
    </location>
</feature>